<evidence type="ECO:0000313" key="5">
    <source>
        <dbReference type="EMBL" id="QLQ78142.1"/>
    </source>
</evidence>
<protein>
    <recommendedName>
        <fullName evidence="4">CP-type G domain-containing protein</fullName>
    </recommendedName>
</protein>
<organism evidence="5 6">
    <name type="scientific">Torulaspora globosa</name>
    <dbReference type="NCBI Taxonomy" id="48254"/>
    <lineage>
        <taxon>Eukaryota</taxon>
        <taxon>Fungi</taxon>
        <taxon>Dikarya</taxon>
        <taxon>Ascomycota</taxon>
        <taxon>Saccharomycotina</taxon>
        <taxon>Saccharomycetes</taxon>
        <taxon>Saccharomycetales</taxon>
        <taxon>Saccharomycetaceae</taxon>
        <taxon>Torulaspora</taxon>
    </lineage>
</organism>
<reference evidence="5 6" key="1">
    <citation type="submission" date="2020-06" db="EMBL/GenBank/DDBJ databases">
        <title>The yeast mating-type switching endonuclease HO is a domesticated member of an unorthodox homing genetic element family.</title>
        <authorList>
            <person name="Coughlan A.Y."/>
            <person name="Lombardi L."/>
            <person name="Braun-Galleani S."/>
            <person name="Martos A.R."/>
            <person name="Galeote V."/>
            <person name="Bigey F."/>
            <person name="Dequin S."/>
            <person name="Byrne K.P."/>
            <person name="Wolfe K.H."/>
        </authorList>
    </citation>
    <scope>NUCLEOTIDE SEQUENCE [LARGE SCALE GENOMIC DNA]</scope>
    <source>
        <strain evidence="5 6">CBS2947</strain>
    </source>
</reference>
<keyword evidence="2" id="KW-0342">GTP-binding</keyword>
<name>A0A7H9HPC4_9SACH</name>
<dbReference type="PANTHER" id="PTHR45782:SF4">
    <property type="entry name" value="MITOCHONDRIAL RIBOSOME-ASSOCIATED GTPASE 1"/>
    <property type="match status" value="1"/>
</dbReference>
<sequence length="339" mass="39246">MKKFIPRFDFPDYNIPRTDFKGHQLKALRKFESLRPQLNLILELRDVRAPLSTRNILIDQLIDKRIHQRLVIYTKRDLIADNTQYLQRLSHWQQELDEPFILINANQRRSARHVLDIIKSYKRQLEHCNQGLALPAGYKVLVTGMPNVGKSTLINTLRGSPRKVARTGPHAGVTRNTSETIRVGEPHDNIYLIDTPGIGLPGRLVNERQRMLSLSLCGCIKTNLVDPVIQADYLLYLANLQEPQKHYPGTPTNDVYQLLNRFGTPRDNITAAAVYWLQQSHRGLIYDRELLLDTDSFSLRGYLSRQPQPDPRSKKQSRMTTRDRQLQNVNQLFPKLSDR</sequence>
<evidence type="ECO:0000256" key="1">
    <source>
        <dbReference type="ARBA" id="ARBA00022741"/>
    </source>
</evidence>
<accession>A0A7H9HPC4</accession>
<dbReference type="PROSITE" id="PS51721">
    <property type="entry name" value="G_CP"/>
    <property type="match status" value="1"/>
</dbReference>
<evidence type="ECO:0000313" key="6">
    <source>
        <dbReference type="Proteomes" id="UP000510647"/>
    </source>
</evidence>
<dbReference type="CDD" id="cd01856">
    <property type="entry name" value="YlqF"/>
    <property type="match status" value="1"/>
</dbReference>
<dbReference type="GO" id="GO:0005739">
    <property type="term" value="C:mitochondrion"/>
    <property type="evidence" value="ECO:0007669"/>
    <property type="project" value="TreeGrafter"/>
</dbReference>
<dbReference type="Pfam" id="PF01926">
    <property type="entry name" value="MMR_HSR1"/>
    <property type="match status" value="1"/>
</dbReference>
<dbReference type="GO" id="GO:0042254">
    <property type="term" value="P:ribosome biogenesis"/>
    <property type="evidence" value="ECO:0007669"/>
    <property type="project" value="UniProtKB-ARBA"/>
</dbReference>
<dbReference type="GO" id="GO:0003924">
    <property type="term" value="F:GTPase activity"/>
    <property type="evidence" value="ECO:0007669"/>
    <property type="project" value="TreeGrafter"/>
</dbReference>
<proteinExistence type="predicted"/>
<dbReference type="InterPro" id="IPR030378">
    <property type="entry name" value="G_CP_dom"/>
</dbReference>
<dbReference type="GO" id="GO:0032543">
    <property type="term" value="P:mitochondrial translation"/>
    <property type="evidence" value="ECO:0007669"/>
    <property type="project" value="TreeGrafter"/>
</dbReference>
<dbReference type="SUPFAM" id="SSF52540">
    <property type="entry name" value="P-loop containing nucleoside triphosphate hydrolases"/>
    <property type="match status" value="1"/>
</dbReference>
<dbReference type="InterPro" id="IPR006073">
    <property type="entry name" value="GTP-bd"/>
</dbReference>
<dbReference type="PANTHER" id="PTHR45782">
    <property type="entry name" value="MITOCHONDRIAL RIBOSOME-ASSOCIATED GTPASE 1"/>
    <property type="match status" value="1"/>
</dbReference>
<dbReference type="GO" id="GO:0005525">
    <property type="term" value="F:GTP binding"/>
    <property type="evidence" value="ECO:0007669"/>
    <property type="project" value="UniProtKB-KW"/>
</dbReference>
<dbReference type="OrthoDB" id="269151at2759"/>
<dbReference type="Proteomes" id="UP000510647">
    <property type="component" value="Chromosome 1"/>
</dbReference>
<evidence type="ECO:0000256" key="2">
    <source>
        <dbReference type="ARBA" id="ARBA00023134"/>
    </source>
</evidence>
<dbReference type="AlphaFoldDB" id="A0A7H9HPC4"/>
<keyword evidence="6" id="KW-1185">Reference proteome</keyword>
<evidence type="ECO:0000259" key="4">
    <source>
        <dbReference type="PROSITE" id="PS51721"/>
    </source>
</evidence>
<dbReference type="EMBL" id="CP059267">
    <property type="protein sequence ID" value="QLQ78142.1"/>
    <property type="molecule type" value="Genomic_DNA"/>
</dbReference>
<keyword evidence="1" id="KW-0547">Nucleotide-binding</keyword>
<evidence type="ECO:0000256" key="3">
    <source>
        <dbReference type="SAM" id="MobiDB-lite"/>
    </source>
</evidence>
<dbReference type="InterPro" id="IPR027417">
    <property type="entry name" value="P-loop_NTPase"/>
</dbReference>
<gene>
    <name evidence="5" type="ORF">HG537_0A03890</name>
</gene>
<feature type="domain" description="CP-type G" evidence="4">
    <location>
        <begin position="22"/>
        <end position="201"/>
    </location>
</feature>
<dbReference type="Gene3D" id="3.40.50.300">
    <property type="entry name" value="P-loop containing nucleotide triphosphate hydrolases"/>
    <property type="match status" value="1"/>
</dbReference>
<feature type="region of interest" description="Disordered" evidence="3">
    <location>
        <begin position="302"/>
        <end position="339"/>
    </location>
</feature>